<evidence type="ECO:0000313" key="3">
    <source>
        <dbReference type="Proteomes" id="UP000195141"/>
    </source>
</evidence>
<protein>
    <recommendedName>
        <fullName evidence="4">DUF624 domain-containing protein</fullName>
    </recommendedName>
</protein>
<keyword evidence="3" id="KW-1185">Reference proteome</keyword>
<evidence type="ECO:0008006" key="4">
    <source>
        <dbReference type="Google" id="ProtNLM"/>
    </source>
</evidence>
<dbReference type="AlphaFoldDB" id="A0AAQ3VVZ7"/>
<feature type="transmembrane region" description="Helical" evidence="1">
    <location>
        <begin position="95"/>
        <end position="115"/>
    </location>
</feature>
<feature type="transmembrane region" description="Helical" evidence="1">
    <location>
        <begin position="154"/>
        <end position="176"/>
    </location>
</feature>
<dbReference type="InterPro" id="IPR006938">
    <property type="entry name" value="DUF624"/>
</dbReference>
<reference evidence="2" key="1">
    <citation type="submission" date="2017-05" db="EMBL/GenBank/DDBJ databases">
        <authorList>
            <consortium name="The Broad Institute Genomics Platform"/>
            <consortium name="The Broad Institute Genomic Center for Infectious Diseases"/>
            <person name="Earl A."/>
            <person name="Manson A."/>
            <person name="Schwartman J."/>
            <person name="Gilmore M."/>
            <person name="Abouelleil A."/>
            <person name="Cao P."/>
            <person name="Chapman S."/>
            <person name="Cusick C."/>
            <person name="Shea T."/>
            <person name="Young S."/>
            <person name="Neafsey D."/>
            <person name="Nusbaum C."/>
            <person name="Birren B."/>
        </authorList>
    </citation>
    <scope>NUCLEOTIDE SEQUENCE</scope>
    <source>
        <strain evidence="2">9E7_DIV0242</strain>
    </source>
</reference>
<feature type="transmembrane region" description="Helical" evidence="1">
    <location>
        <begin position="12"/>
        <end position="35"/>
    </location>
</feature>
<keyword evidence="1" id="KW-0812">Transmembrane</keyword>
<sequence>MNDQLNKISKFVYYYFQLFFCLLLTNGLLFLYLLSLFLTQQLHNNMLFFYVSLLPITPALISLYQLMNESAENKFDQRIIYKFFVAYKQCWKQGLLWSSVFITTMFILLLDLLFITGYQKIIFLFLLVLIFSTYLLGIFLMSKYSSSFKWILHLSLYTCFSNLFPCLSFAVFYLAILFVASWFTNTLVVIFFLFLLTHYHISICRKLIFKMKTAI</sequence>
<organism evidence="2 3">
    <name type="scientific">Candidatus Enterococcus clewellii</name>
    <dbReference type="NCBI Taxonomy" id="1834193"/>
    <lineage>
        <taxon>Bacteria</taxon>
        <taxon>Bacillati</taxon>
        <taxon>Bacillota</taxon>
        <taxon>Bacilli</taxon>
        <taxon>Lactobacillales</taxon>
        <taxon>Enterococcaceae</taxon>
        <taxon>Enterococcus</taxon>
    </lineage>
</organism>
<accession>A0AAQ3VVZ7</accession>
<feature type="transmembrane region" description="Helical" evidence="1">
    <location>
        <begin position="121"/>
        <end position="142"/>
    </location>
</feature>
<reference evidence="2" key="2">
    <citation type="submission" date="2024-03" db="EMBL/GenBank/DDBJ databases">
        <title>The Genome Sequence of Enterococcus sp. DIV0242b.</title>
        <authorList>
            <consortium name="The Broad Institute Genomics Platform"/>
            <consortium name="The Broad Institute Microbial Omics Core"/>
            <consortium name="The Broad Institute Genomic Center for Infectious Diseases"/>
            <person name="Earl A."/>
            <person name="Manson A."/>
            <person name="Gilmore M."/>
            <person name="Schwartman J."/>
            <person name="Shea T."/>
            <person name="Abouelleil A."/>
            <person name="Cao P."/>
            <person name="Chapman S."/>
            <person name="Cusick C."/>
            <person name="Young S."/>
            <person name="Neafsey D."/>
            <person name="Nusbaum C."/>
            <person name="Birren B."/>
        </authorList>
    </citation>
    <scope>NUCLEOTIDE SEQUENCE</scope>
    <source>
        <strain evidence="2">9E7_DIV0242</strain>
    </source>
</reference>
<dbReference type="Proteomes" id="UP000195141">
    <property type="component" value="Chromosome"/>
</dbReference>
<evidence type="ECO:0000313" key="2">
    <source>
        <dbReference type="EMBL" id="WYJ91125.1"/>
    </source>
</evidence>
<feature type="transmembrane region" description="Helical" evidence="1">
    <location>
        <begin position="182"/>
        <end position="201"/>
    </location>
</feature>
<dbReference type="EMBL" id="CP147247">
    <property type="protein sequence ID" value="WYJ91125.1"/>
    <property type="molecule type" value="Genomic_DNA"/>
</dbReference>
<dbReference type="Pfam" id="PF04854">
    <property type="entry name" value="DUF624"/>
    <property type="match status" value="1"/>
</dbReference>
<keyword evidence="1" id="KW-1133">Transmembrane helix</keyword>
<gene>
    <name evidence="2" type="ORF">A5888_002893</name>
</gene>
<keyword evidence="1" id="KW-0472">Membrane</keyword>
<proteinExistence type="predicted"/>
<feature type="transmembrane region" description="Helical" evidence="1">
    <location>
        <begin position="47"/>
        <end position="67"/>
    </location>
</feature>
<evidence type="ECO:0000256" key="1">
    <source>
        <dbReference type="SAM" id="Phobius"/>
    </source>
</evidence>
<name>A0AAQ3VVZ7_9ENTE</name>